<dbReference type="Proteomes" id="UP001341840">
    <property type="component" value="Unassembled WGS sequence"/>
</dbReference>
<evidence type="ECO:0000313" key="2">
    <source>
        <dbReference type="Proteomes" id="UP001341840"/>
    </source>
</evidence>
<dbReference type="EMBL" id="JASCZI010241660">
    <property type="protein sequence ID" value="MED6203767.1"/>
    <property type="molecule type" value="Genomic_DNA"/>
</dbReference>
<proteinExistence type="predicted"/>
<organism evidence="1 2">
    <name type="scientific">Stylosanthes scabra</name>
    <dbReference type="NCBI Taxonomy" id="79078"/>
    <lineage>
        <taxon>Eukaryota</taxon>
        <taxon>Viridiplantae</taxon>
        <taxon>Streptophyta</taxon>
        <taxon>Embryophyta</taxon>
        <taxon>Tracheophyta</taxon>
        <taxon>Spermatophyta</taxon>
        <taxon>Magnoliopsida</taxon>
        <taxon>eudicotyledons</taxon>
        <taxon>Gunneridae</taxon>
        <taxon>Pentapetalae</taxon>
        <taxon>rosids</taxon>
        <taxon>fabids</taxon>
        <taxon>Fabales</taxon>
        <taxon>Fabaceae</taxon>
        <taxon>Papilionoideae</taxon>
        <taxon>50 kb inversion clade</taxon>
        <taxon>dalbergioids sensu lato</taxon>
        <taxon>Dalbergieae</taxon>
        <taxon>Pterocarpus clade</taxon>
        <taxon>Stylosanthes</taxon>
    </lineage>
</organism>
<name>A0ABU6Y1C6_9FABA</name>
<accession>A0ABU6Y1C6</accession>
<sequence length="205" mass="23076">MGNRLILLSTSRAQRCNMRKPMMDDTQNQGSENRIGHRTVQATGYKFYRFNRFNRSTTNATLMQPQPSPAPLSLTTQLLSLCKDVFLAATLFLLLPFPSLPPYNGQYNHLSPPQHTTITWPHPSPAPASLALDKRSKPKSPILENFHLLERTGRVLVRSYQSVSGQFTGSIPIFSRTVPNAESDAGRFTVRPANSVDFQNYTQNR</sequence>
<protein>
    <submittedName>
        <fullName evidence="1">Uncharacterized protein</fullName>
    </submittedName>
</protein>
<keyword evidence="2" id="KW-1185">Reference proteome</keyword>
<evidence type="ECO:0000313" key="1">
    <source>
        <dbReference type="EMBL" id="MED6203767.1"/>
    </source>
</evidence>
<gene>
    <name evidence="1" type="ORF">PIB30_002534</name>
</gene>
<comment type="caution">
    <text evidence="1">The sequence shown here is derived from an EMBL/GenBank/DDBJ whole genome shotgun (WGS) entry which is preliminary data.</text>
</comment>
<reference evidence="1 2" key="1">
    <citation type="journal article" date="2023" name="Plants (Basel)">
        <title>Bridging the Gap: Combining Genomics and Transcriptomics Approaches to Understand Stylosanthes scabra, an Orphan Legume from the Brazilian Caatinga.</title>
        <authorList>
            <person name="Ferreira-Neto J.R.C."/>
            <person name="da Silva M.D."/>
            <person name="Binneck E."/>
            <person name="de Melo N.F."/>
            <person name="da Silva R.H."/>
            <person name="de Melo A.L.T.M."/>
            <person name="Pandolfi V."/>
            <person name="Bustamante F.O."/>
            <person name="Brasileiro-Vidal A.C."/>
            <person name="Benko-Iseppon A.M."/>
        </authorList>
    </citation>
    <scope>NUCLEOTIDE SEQUENCE [LARGE SCALE GENOMIC DNA]</scope>
    <source>
        <tissue evidence="1">Leaves</tissue>
    </source>
</reference>